<evidence type="ECO:0000256" key="1">
    <source>
        <dbReference type="SAM" id="MobiDB-lite"/>
    </source>
</evidence>
<reference evidence="2" key="1">
    <citation type="journal article" date="2014" name="Front. Microbiol.">
        <title>High frequency of phylogenetically diverse reductive dehalogenase-homologous genes in deep subseafloor sedimentary metagenomes.</title>
        <authorList>
            <person name="Kawai M."/>
            <person name="Futagami T."/>
            <person name="Toyoda A."/>
            <person name="Takaki Y."/>
            <person name="Nishi S."/>
            <person name="Hori S."/>
            <person name="Arai W."/>
            <person name="Tsubouchi T."/>
            <person name="Morono Y."/>
            <person name="Uchiyama I."/>
            <person name="Ito T."/>
            <person name="Fujiyama A."/>
            <person name="Inagaki F."/>
            <person name="Takami H."/>
        </authorList>
    </citation>
    <scope>NUCLEOTIDE SEQUENCE</scope>
    <source>
        <strain evidence="2">Expedition CK06-06</strain>
    </source>
</reference>
<dbReference type="EMBL" id="BARV01019684">
    <property type="protein sequence ID" value="GAI19316.1"/>
    <property type="molecule type" value="Genomic_DNA"/>
</dbReference>
<protein>
    <submittedName>
        <fullName evidence="2">Uncharacterized protein</fullName>
    </submittedName>
</protein>
<proteinExistence type="predicted"/>
<dbReference type="AlphaFoldDB" id="X1MMN4"/>
<feature type="region of interest" description="Disordered" evidence="1">
    <location>
        <begin position="1"/>
        <end position="28"/>
    </location>
</feature>
<name>X1MMN4_9ZZZZ</name>
<evidence type="ECO:0000313" key="2">
    <source>
        <dbReference type="EMBL" id="GAI19316.1"/>
    </source>
</evidence>
<organism evidence="2">
    <name type="scientific">marine sediment metagenome</name>
    <dbReference type="NCBI Taxonomy" id="412755"/>
    <lineage>
        <taxon>unclassified sequences</taxon>
        <taxon>metagenomes</taxon>
        <taxon>ecological metagenomes</taxon>
    </lineage>
</organism>
<gene>
    <name evidence="2" type="ORF">S06H3_33027</name>
</gene>
<sequence length="40" mass="4472">MKTRYSKGSSKGAKLEVKMPENPDSSGFLDVRRVGQKVLF</sequence>
<accession>X1MMN4</accession>
<comment type="caution">
    <text evidence="2">The sequence shown here is derived from an EMBL/GenBank/DDBJ whole genome shotgun (WGS) entry which is preliminary data.</text>
</comment>
<feature type="non-terminal residue" evidence="2">
    <location>
        <position position="40"/>
    </location>
</feature>